<proteinExistence type="predicted"/>
<dbReference type="Gene3D" id="3.10.10.10">
    <property type="entry name" value="HIV Type 1 Reverse Transcriptase, subunit A, domain 1"/>
    <property type="match status" value="2"/>
</dbReference>
<accession>A0A4S4LMN8</accession>
<dbReference type="PANTHER" id="PTHR15503:SF22">
    <property type="entry name" value="TRANSPOSON TY3-I GAG POLYPROTEIN"/>
    <property type="match status" value="1"/>
</dbReference>
<name>A0A4S4LMN8_9AGAM</name>
<evidence type="ECO:0000256" key="1">
    <source>
        <dbReference type="ARBA" id="ARBA00022664"/>
    </source>
</evidence>
<evidence type="ECO:0008006" key="5">
    <source>
        <dbReference type="Google" id="ProtNLM"/>
    </source>
</evidence>
<keyword evidence="4" id="KW-1185">Reference proteome</keyword>
<protein>
    <recommendedName>
        <fullName evidence="5">CCHC-type domain-containing protein</fullName>
    </recommendedName>
</protein>
<dbReference type="EMBL" id="SGPL01000357">
    <property type="protein sequence ID" value="THH13399.1"/>
    <property type="molecule type" value="Genomic_DNA"/>
</dbReference>
<dbReference type="SUPFAM" id="SSF57756">
    <property type="entry name" value="Retrovirus zinc finger-like domains"/>
    <property type="match status" value="1"/>
</dbReference>
<dbReference type="GO" id="GO:0006397">
    <property type="term" value="P:mRNA processing"/>
    <property type="evidence" value="ECO:0007669"/>
    <property type="project" value="UniProtKB-KW"/>
</dbReference>
<organism evidence="3 4">
    <name type="scientific">Bondarzewia mesenterica</name>
    <dbReference type="NCBI Taxonomy" id="1095465"/>
    <lineage>
        <taxon>Eukaryota</taxon>
        <taxon>Fungi</taxon>
        <taxon>Dikarya</taxon>
        <taxon>Basidiomycota</taxon>
        <taxon>Agaricomycotina</taxon>
        <taxon>Agaricomycetes</taxon>
        <taxon>Russulales</taxon>
        <taxon>Bondarzewiaceae</taxon>
        <taxon>Bondarzewia</taxon>
    </lineage>
</organism>
<keyword evidence="1" id="KW-0507">mRNA processing</keyword>
<dbReference type="InterPro" id="IPR021109">
    <property type="entry name" value="Peptidase_aspartic_dom_sf"/>
</dbReference>
<reference evidence="3 4" key="1">
    <citation type="submission" date="2019-02" db="EMBL/GenBank/DDBJ databases">
        <title>Genome sequencing of the rare red list fungi Bondarzewia mesenterica.</title>
        <authorList>
            <person name="Buettner E."/>
            <person name="Kellner H."/>
        </authorList>
    </citation>
    <scope>NUCLEOTIDE SEQUENCE [LARGE SCALE GENOMIC DNA]</scope>
    <source>
        <strain evidence="3 4">DSM 108281</strain>
    </source>
</reference>
<dbReference type="CDD" id="cd00303">
    <property type="entry name" value="retropepsin_like"/>
    <property type="match status" value="1"/>
</dbReference>
<evidence type="ECO:0000313" key="4">
    <source>
        <dbReference type="Proteomes" id="UP000310158"/>
    </source>
</evidence>
<feature type="region of interest" description="Disordered" evidence="2">
    <location>
        <begin position="147"/>
        <end position="166"/>
    </location>
</feature>
<dbReference type="InterPro" id="IPR043502">
    <property type="entry name" value="DNA/RNA_pol_sf"/>
</dbReference>
<evidence type="ECO:0000256" key="2">
    <source>
        <dbReference type="SAM" id="MobiDB-lite"/>
    </source>
</evidence>
<evidence type="ECO:0000313" key="3">
    <source>
        <dbReference type="EMBL" id="THH13399.1"/>
    </source>
</evidence>
<dbReference type="PANTHER" id="PTHR15503">
    <property type="entry name" value="LDOC1 RELATED"/>
    <property type="match status" value="1"/>
</dbReference>
<dbReference type="InterPro" id="IPR036875">
    <property type="entry name" value="Znf_CCHC_sf"/>
</dbReference>
<gene>
    <name evidence="3" type="ORF">EW146_g6811</name>
</gene>
<dbReference type="AlphaFoldDB" id="A0A4S4LMN8"/>
<sequence length="614" mass="69695">MANPSDSNSSPLSALSLLIRQLPDPEGDAFLAQGLGGVSLEEENLFPPYVPHPRNTGMPTESSAVGGGADNPLDYAKIAKPEPFDRDINKIKKFLRQCELMFILKPKEFKEDRVKIIFTLSYMSKGMAADWAGIYIDAMLAEKGSGSGQRRTWDEHVVPWPPQGRLDKPMEVDMTKQHHPIICYKYQKPGHIARDCRSQINFNEMDWSEIRALVLKEEKGKGKAKENSFSVLSDVDGKGAESDMFVHDSEIKKSVDQTPIAKTEKEVLKHVRSMGMEDGLEKMKIELKTVDTGAVLMVDALLDSGVTDLYVDSAFVKGNLLNTRRLPNPILVYNIDRTKNSDGSIKEVIDFIMKVNDHTKRATFAITILGRKAVIVGKSWLSLHNLEIDWKTGNIEFTRCPTQCLQEVDDDDDSDRDTFVKVESDQETFVEDIPDEEQLEEGDHVLFILVDSRHAINATESKATKMAFEASKKQKQTSFEDILRGPYKDFSDIFSKEDFDELPPRKKWDHAIELMEDWKPFPSKIYPLSQDKQGHLDEFIEEHIKSGHIRPSKSPMASPFFFVKKKDGKLRHEQGHLDEFIEEHIKSGHIRPSKSPMASPFFFVKKKDGKLRPV</sequence>
<dbReference type="InterPro" id="IPR032567">
    <property type="entry name" value="RTL1-rel"/>
</dbReference>
<dbReference type="Proteomes" id="UP000310158">
    <property type="component" value="Unassembled WGS sequence"/>
</dbReference>
<comment type="caution">
    <text evidence="3">The sequence shown here is derived from an EMBL/GenBank/DDBJ whole genome shotgun (WGS) entry which is preliminary data.</text>
</comment>
<dbReference type="GO" id="GO:0008270">
    <property type="term" value="F:zinc ion binding"/>
    <property type="evidence" value="ECO:0007669"/>
    <property type="project" value="InterPro"/>
</dbReference>
<dbReference type="GO" id="GO:0003676">
    <property type="term" value="F:nucleic acid binding"/>
    <property type="evidence" value="ECO:0007669"/>
    <property type="project" value="InterPro"/>
</dbReference>
<dbReference type="Gene3D" id="2.40.70.10">
    <property type="entry name" value="Acid Proteases"/>
    <property type="match status" value="1"/>
</dbReference>
<dbReference type="OrthoDB" id="3267566at2759"/>
<dbReference type="SUPFAM" id="SSF56672">
    <property type="entry name" value="DNA/RNA polymerases"/>
    <property type="match status" value="2"/>
</dbReference>